<dbReference type="OrthoDB" id="2735536at2759"/>
<dbReference type="InterPro" id="IPR050425">
    <property type="entry name" value="NAD(P)_dehydrat-like"/>
</dbReference>
<reference evidence="4" key="1">
    <citation type="submission" date="2025-08" db="UniProtKB">
        <authorList>
            <consortium name="RefSeq"/>
        </authorList>
    </citation>
    <scope>IDENTIFICATION</scope>
</reference>
<accession>A0A1U7Z1K5</accession>
<dbReference type="InterPro" id="IPR001509">
    <property type="entry name" value="Epimerase_deHydtase"/>
</dbReference>
<keyword evidence="1" id="KW-0560">Oxidoreductase</keyword>
<feature type="domain" description="NAD-dependent epimerase/dehydratase" evidence="2">
    <location>
        <begin position="18"/>
        <end position="271"/>
    </location>
</feature>
<evidence type="ECO:0000256" key="1">
    <source>
        <dbReference type="ARBA" id="ARBA00023002"/>
    </source>
</evidence>
<dbReference type="PANTHER" id="PTHR10366:SF628">
    <property type="entry name" value="NAD(P)-BINDING ROSSMANN-FOLD SUPERFAMILY PROTEIN"/>
    <property type="match status" value="1"/>
</dbReference>
<dbReference type="InterPro" id="IPR036291">
    <property type="entry name" value="NAD(P)-bd_dom_sf"/>
</dbReference>
<evidence type="ECO:0000313" key="3">
    <source>
        <dbReference type="Proteomes" id="UP000189703"/>
    </source>
</evidence>
<evidence type="ECO:0000259" key="2">
    <source>
        <dbReference type="Pfam" id="PF01370"/>
    </source>
</evidence>
<dbReference type="FunFam" id="3.40.50.720:FF:000085">
    <property type="entry name" value="Dihydroflavonol reductase"/>
    <property type="match status" value="1"/>
</dbReference>
<dbReference type="GO" id="GO:0016491">
    <property type="term" value="F:oxidoreductase activity"/>
    <property type="evidence" value="ECO:0007669"/>
    <property type="project" value="UniProtKB-KW"/>
</dbReference>
<sequence length="337" mass="36787">MEGRDQLGDKTDSTVAFCVTGATGYIGSWLVKSLLQKGYKVHATARDPAKTSDIMSSWCGGDRLKVFKADLQEEGSFDEAVEGCDGVFHVAASMEFSVPVEDNIDGYVRSNILKPSTKGTLNLLRACSKAKSVKRVVFTSSISTITAKDEAGKWRPKVDESCRVPIDHVWNLKASGWVYALSKLMSEEAAFQFADNYGLDVVSIIPTTVAGPFLTSAVPTSIQVLLSPITGDPEFYPILSAVHSRLGSISVVHIEDVCNAHIFLMEEVAAKGPYICSAHSCTMGQLVHLLAQEHPCFNKQRFCEEENSSVRSLISSRKLKALGFEYKYSLGDIILQS</sequence>
<dbReference type="CDD" id="cd08958">
    <property type="entry name" value="FR_SDR_e"/>
    <property type="match status" value="1"/>
</dbReference>
<protein>
    <submittedName>
        <fullName evidence="4">Dihydroflavonol 4-reductase isoform X2</fullName>
    </submittedName>
</protein>
<dbReference type="AlphaFoldDB" id="A0A1U7Z1K5"/>
<dbReference type="SUPFAM" id="SSF51735">
    <property type="entry name" value="NAD(P)-binding Rossmann-fold domains"/>
    <property type="match status" value="1"/>
</dbReference>
<keyword evidence="3" id="KW-1185">Reference proteome</keyword>
<gene>
    <name evidence="4" type="primary">LOC104585748</name>
</gene>
<evidence type="ECO:0000313" key="4">
    <source>
        <dbReference type="RefSeq" id="XP_010241027.1"/>
    </source>
</evidence>
<dbReference type="Proteomes" id="UP000189703">
    <property type="component" value="Unplaced"/>
</dbReference>
<dbReference type="GeneID" id="104585748"/>
<dbReference type="PANTHER" id="PTHR10366">
    <property type="entry name" value="NAD DEPENDENT EPIMERASE/DEHYDRATASE"/>
    <property type="match status" value="1"/>
</dbReference>
<dbReference type="Pfam" id="PF01370">
    <property type="entry name" value="Epimerase"/>
    <property type="match status" value="1"/>
</dbReference>
<organism evidence="3 4">
    <name type="scientific">Nelumbo nucifera</name>
    <name type="common">Sacred lotus</name>
    <dbReference type="NCBI Taxonomy" id="4432"/>
    <lineage>
        <taxon>Eukaryota</taxon>
        <taxon>Viridiplantae</taxon>
        <taxon>Streptophyta</taxon>
        <taxon>Embryophyta</taxon>
        <taxon>Tracheophyta</taxon>
        <taxon>Spermatophyta</taxon>
        <taxon>Magnoliopsida</taxon>
        <taxon>Proteales</taxon>
        <taxon>Nelumbonaceae</taxon>
        <taxon>Nelumbo</taxon>
    </lineage>
</organism>
<proteinExistence type="predicted"/>
<dbReference type="Gene3D" id="3.40.50.720">
    <property type="entry name" value="NAD(P)-binding Rossmann-like Domain"/>
    <property type="match status" value="1"/>
</dbReference>
<name>A0A1U7Z1K5_NELNU</name>
<dbReference type="SMR" id="A0A1U7Z1K5"/>
<dbReference type="RefSeq" id="XP_010241027.1">
    <property type="nucleotide sequence ID" value="XM_010242725.2"/>
</dbReference>
<dbReference type="OMA" id="AHIQDVC"/>